<dbReference type="Pfam" id="PF01127">
    <property type="entry name" value="Sdh_cyt"/>
    <property type="match status" value="1"/>
</dbReference>
<evidence type="ECO:0000313" key="10">
    <source>
        <dbReference type="EMBL" id="OAX51545.1"/>
    </source>
</evidence>
<protein>
    <submittedName>
        <fullName evidence="10 11">Succinate dehydrogenase</fullName>
    </submittedName>
</protein>
<reference evidence="11 13" key="4">
    <citation type="submission" date="2020-12" db="EMBL/GenBank/DDBJ databases">
        <title>FDA dAtabase for Regulatory Grade micrObial Sequences (FDA-ARGOS): Supporting development and validation of Infectious Disease Dx tests.</title>
        <authorList>
            <person name="Sproer C."/>
            <person name="Gronow S."/>
            <person name="Severitt S."/>
            <person name="Schroder I."/>
            <person name="Tallon L."/>
            <person name="Sadzewicz L."/>
            <person name="Zhao X."/>
            <person name="Boylan J."/>
            <person name="Ott S."/>
            <person name="Bowen H."/>
            <person name="Vavikolanu K."/>
            <person name="Mehta A."/>
            <person name="Aluvathingal J."/>
            <person name="Nadendla S."/>
            <person name="Lowell S."/>
            <person name="Myers T."/>
            <person name="Yan Y."/>
            <person name="Sichtig H."/>
        </authorList>
    </citation>
    <scope>NUCLEOTIDE SEQUENCE [LARGE SCALE GENOMIC DNA]</scope>
    <source>
        <strain evidence="11 13">FDAARGOS_864</strain>
    </source>
</reference>
<dbReference type="SUPFAM" id="SSF81343">
    <property type="entry name" value="Fumarate reductase respiratory complex transmembrane subunits"/>
    <property type="match status" value="1"/>
</dbReference>
<keyword evidence="5 9" id="KW-1133">Transmembrane helix</keyword>
<evidence type="ECO:0000256" key="3">
    <source>
        <dbReference type="ARBA" id="ARBA00022692"/>
    </source>
</evidence>
<keyword evidence="3 9" id="KW-0812">Transmembrane</keyword>
<keyword evidence="4" id="KW-0479">Metal-binding</keyword>
<dbReference type="Proteomes" id="UP000594975">
    <property type="component" value="Chromosome"/>
</dbReference>
<dbReference type="NCBIfam" id="TIGR02046">
    <property type="entry name" value="sdhC_b558_fam"/>
    <property type="match status" value="1"/>
</dbReference>
<keyword evidence="2" id="KW-0349">Heme</keyword>
<evidence type="ECO:0000256" key="1">
    <source>
        <dbReference type="ARBA" id="ARBA00004370"/>
    </source>
</evidence>
<sequence length="256" mass="28069">MSPSTRTVAPPDRATRPTPAAERSRRLRAGWPSTVLAKWIMAVTGVIFALFVLVHMIGNLKVYTGPEHFDAYALWLRTLLEPLLPYEGFLWIFRTVLLICLVLHVWCAVVISRRARIARGPHRRRGLHGMDSFAARTMPVTGIVLLLFIVFHLLDLTAGVGVAPEGFQHTTPEASHAYANLVASFSRPWAAAVYIAAMVMLFLHLAHGLWSALCDVGITVAERVRGTVMLLCGAYGLAVMIGNISIPLAVLTGVVR</sequence>
<feature type="transmembrane region" description="Helical" evidence="9">
    <location>
        <begin position="191"/>
        <end position="216"/>
    </location>
</feature>
<keyword evidence="7 9" id="KW-0472">Membrane</keyword>
<evidence type="ECO:0000256" key="2">
    <source>
        <dbReference type="ARBA" id="ARBA00022617"/>
    </source>
</evidence>
<dbReference type="CDD" id="cd03498">
    <property type="entry name" value="SQR_TypeB_2_TM"/>
    <property type="match status" value="1"/>
</dbReference>
<feature type="transmembrane region" description="Helical" evidence="9">
    <location>
        <begin position="89"/>
        <end position="112"/>
    </location>
</feature>
<feature type="transmembrane region" description="Helical" evidence="9">
    <location>
        <begin position="228"/>
        <end position="250"/>
    </location>
</feature>
<name>A0A147E508_9MICC</name>
<dbReference type="GeneID" id="61263787"/>
<dbReference type="GO" id="GO:0046872">
    <property type="term" value="F:metal ion binding"/>
    <property type="evidence" value="ECO:0007669"/>
    <property type="project" value="UniProtKB-KW"/>
</dbReference>
<dbReference type="EMBL" id="CP065738">
    <property type="protein sequence ID" value="QPT53614.1"/>
    <property type="molecule type" value="Genomic_DNA"/>
</dbReference>
<evidence type="ECO:0000256" key="5">
    <source>
        <dbReference type="ARBA" id="ARBA00022989"/>
    </source>
</evidence>
<dbReference type="RefSeq" id="WP_058731251.1">
    <property type="nucleotide sequence ID" value="NZ_CP065738.1"/>
</dbReference>
<keyword evidence="12" id="KW-1185">Reference proteome</keyword>
<feature type="region of interest" description="Disordered" evidence="8">
    <location>
        <begin position="1"/>
        <end position="23"/>
    </location>
</feature>
<evidence type="ECO:0000313" key="11">
    <source>
        <dbReference type="EMBL" id="QPT53614.1"/>
    </source>
</evidence>
<evidence type="ECO:0000256" key="4">
    <source>
        <dbReference type="ARBA" id="ARBA00022723"/>
    </source>
</evidence>
<dbReference type="STRING" id="37923.BK826_06840"/>
<dbReference type="Proteomes" id="UP000053171">
    <property type="component" value="Unassembled WGS sequence"/>
</dbReference>
<feature type="transmembrane region" description="Helical" evidence="9">
    <location>
        <begin position="35"/>
        <end position="57"/>
    </location>
</feature>
<evidence type="ECO:0000256" key="9">
    <source>
        <dbReference type="SAM" id="Phobius"/>
    </source>
</evidence>
<evidence type="ECO:0000256" key="6">
    <source>
        <dbReference type="ARBA" id="ARBA00023004"/>
    </source>
</evidence>
<organism evidence="10 12">
    <name type="scientific">Rothia kristinae</name>
    <dbReference type="NCBI Taxonomy" id="37923"/>
    <lineage>
        <taxon>Bacteria</taxon>
        <taxon>Bacillati</taxon>
        <taxon>Actinomycetota</taxon>
        <taxon>Actinomycetes</taxon>
        <taxon>Micrococcales</taxon>
        <taxon>Micrococcaceae</taxon>
        <taxon>Rothia</taxon>
    </lineage>
</organism>
<comment type="subcellular location">
    <subcellularLocation>
        <location evidence="1">Membrane</location>
    </subcellularLocation>
</comment>
<proteinExistence type="predicted"/>
<evidence type="ECO:0000256" key="8">
    <source>
        <dbReference type="SAM" id="MobiDB-lite"/>
    </source>
</evidence>
<gene>
    <name evidence="10" type="ORF">AN277_0208110</name>
    <name evidence="11" type="ORF">I6G21_10295</name>
</gene>
<dbReference type="EMBL" id="LJBJ02000016">
    <property type="protein sequence ID" value="OAX51545.1"/>
    <property type="molecule type" value="Genomic_DNA"/>
</dbReference>
<evidence type="ECO:0000313" key="13">
    <source>
        <dbReference type="Proteomes" id="UP000594975"/>
    </source>
</evidence>
<reference evidence="12" key="1">
    <citation type="submission" date="2016-04" db="EMBL/GenBank/DDBJ databases">
        <authorList>
            <person name="Waterworth S."/>
            <person name="Matcher G."/>
        </authorList>
    </citation>
    <scope>NUCLEOTIDE SEQUENCE [LARGE SCALE GENOMIC DNA]</scope>
    <source>
        <strain evidence="12">RuSp02-3</strain>
    </source>
</reference>
<dbReference type="PATRIC" id="fig|37923.10.peg.967"/>
<reference evidence="10" key="2">
    <citation type="submission" date="2016-04" db="EMBL/GenBank/DDBJ databases">
        <authorList>
            <person name="Evans L.H."/>
            <person name="Alamgir A."/>
            <person name="Owens N."/>
            <person name="Weber N.D."/>
            <person name="Virtaneva K."/>
            <person name="Barbian K."/>
            <person name="Babar A."/>
            <person name="Rosenke K."/>
        </authorList>
    </citation>
    <scope>NUCLEOTIDE SEQUENCE [LARGE SCALE GENOMIC DNA]</scope>
    <source>
        <strain evidence="10">RUTW2-3</strain>
    </source>
</reference>
<evidence type="ECO:0000256" key="7">
    <source>
        <dbReference type="ARBA" id="ARBA00023136"/>
    </source>
</evidence>
<keyword evidence="6" id="KW-0408">Iron</keyword>
<dbReference type="KEGG" id="rkr:I6G21_10295"/>
<evidence type="ECO:0000313" key="12">
    <source>
        <dbReference type="Proteomes" id="UP000053171"/>
    </source>
</evidence>
<dbReference type="InterPro" id="IPR011138">
    <property type="entry name" value="Cytochrome_b-558"/>
</dbReference>
<dbReference type="InterPro" id="IPR000701">
    <property type="entry name" value="SuccDH_FuR_B_TM-su"/>
</dbReference>
<dbReference type="InterPro" id="IPR034804">
    <property type="entry name" value="SQR/QFR_C/D"/>
</dbReference>
<reference evidence="10 12" key="3">
    <citation type="submission" date="2016-06" db="EMBL/GenBank/DDBJ databases">
        <title>Identification of putative biosynthetic pathways for the production of bioactive secondary metabolites by the marine actinomycete Kocuria kristinae RUTW2-3.</title>
        <authorList>
            <person name="Waterworth S.C."/>
            <person name="Walmsley T.A."/>
            <person name="Matongo T."/>
            <person name="Davies-Coleman M.T."/>
            <person name="Dorrington R.A."/>
        </authorList>
    </citation>
    <scope>NUCLEOTIDE SEQUENCE [LARGE SCALE GENOMIC DNA]</scope>
    <source>
        <strain evidence="12">RuSp02-3</strain>
        <strain evidence="10">RUTW2-3</strain>
    </source>
</reference>
<feature type="compositionally biased region" description="Low complexity" evidence="8">
    <location>
        <begin position="1"/>
        <end position="21"/>
    </location>
</feature>
<accession>A0A147E508</accession>
<dbReference type="AlphaFoldDB" id="A0A147E508"/>
<dbReference type="GO" id="GO:0016020">
    <property type="term" value="C:membrane"/>
    <property type="evidence" value="ECO:0007669"/>
    <property type="project" value="UniProtKB-SubCell"/>
</dbReference>
<dbReference type="Gene3D" id="1.20.1300.10">
    <property type="entry name" value="Fumarate reductase/succinate dehydrogenase, transmembrane subunit"/>
    <property type="match status" value="1"/>
</dbReference>
<feature type="transmembrane region" description="Helical" evidence="9">
    <location>
        <begin position="133"/>
        <end position="154"/>
    </location>
</feature>